<evidence type="ECO:0000256" key="4">
    <source>
        <dbReference type="ARBA" id="ARBA00023136"/>
    </source>
</evidence>
<sequence length="365" mass="37584">MIEKKSGRLRWRAATAATLIVGVLLTAGCSGRGAGESPGTESGGEGATVESFAIVTPEKESDYGWNQQGIRSARSAAEQLGIELEEHTNVGYDNTETILTQVADSGVDFIIAHASGFNTPGQRVAMETGVPTLVVDFDQNEPGKVGTVITQAQEGAYLAGIAAAMTTETGTVGIVASAETLSWYLMAGGFAQGVYSVDPEIEVVIAYVGPAAYGDSAGGTSVAKQVIASGADVIMGMGDGATIGYLQAIESAKSDHPISYIATIGDVSEIVTDPEIVLTSVLWDYTATYVQAVQDIEAGAFGRTTYELTVANGGLALQRTDRLGSKITDAVDAATAAIADGSVEVQRATEKDQVQAIIDARGAAS</sequence>
<feature type="domain" description="ABC transporter substrate-binding protein PnrA-like" evidence="6">
    <location>
        <begin position="53"/>
        <end position="296"/>
    </location>
</feature>
<dbReference type="EMBL" id="CAJVAP010000006">
    <property type="protein sequence ID" value="CAG7603768.1"/>
    <property type="molecule type" value="Genomic_DNA"/>
</dbReference>
<evidence type="ECO:0000313" key="8">
    <source>
        <dbReference type="Proteomes" id="UP000693892"/>
    </source>
</evidence>
<accession>A0A916JUF5</accession>
<dbReference type="PROSITE" id="PS51257">
    <property type="entry name" value="PROKAR_LIPOPROTEIN"/>
    <property type="match status" value="1"/>
</dbReference>
<protein>
    <recommendedName>
        <fullName evidence="6">ABC transporter substrate-binding protein PnrA-like domain-containing protein</fullName>
    </recommendedName>
</protein>
<evidence type="ECO:0000259" key="6">
    <source>
        <dbReference type="Pfam" id="PF02608"/>
    </source>
</evidence>
<keyword evidence="5" id="KW-0449">Lipoprotein</keyword>
<keyword evidence="8" id="KW-1185">Reference proteome</keyword>
<dbReference type="RefSeq" id="WP_218114301.1">
    <property type="nucleotide sequence ID" value="NZ_CAJVAP010000006.1"/>
</dbReference>
<dbReference type="PANTHER" id="PTHR34296">
    <property type="entry name" value="TRANSCRIPTIONAL ACTIVATOR PROTEIN MED"/>
    <property type="match status" value="1"/>
</dbReference>
<proteinExistence type="predicted"/>
<dbReference type="Proteomes" id="UP000693892">
    <property type="component" value="Unassembled WGS sequence"/>
</dbReference>
<comment type="subcellular location">
    <subcellularLocation>
        <location evidence="1">Cell membrane</location>
    </subcellularLocation>
</comment>
<dbReference type="InterPro" id="IPR003760">
    <property type="entry name" value="PnrA-like"/>
</dbReference>
<keyword evidence="4" id="KW-0472">Membrane</keyword>
<dbReference type="Pfam" id="PF02608">
    <property type="entry name" value="Bmp"/>
    <property type="match status" value="1"/>
</dbReference>
<dbReference type="GO" id="GO:0005886">
    <property type="term" value="C:plasma membrane"/>
    <property type="evidence" value="ECO:0007669"/>
    <property type="project" value="UniProtKB-SubCell"/>
</dbReference>
<evidence type="ECO:0000256" key="5">
    <source>
        <dbReference type="ARBA" id="ARBA00023288"/>
    </source>
</evidence>
<evidence type="ECO:0000256" key="1">
    <source>
        <dbReference type="ARBA" id="ARBA00004236"/>
    </source>
</evidence>
<reference evidence="7" key="1">
    <citation type="submission" date="2021-06" db="EMBL/GenBank/DDBJ databases">
        <authorList>
            <person name="Criscuolo A."/>
        </authorList>
    </citation>
    <scope>NUCLEOTIDE SEQUENCE</scope>
    <source>
        <strain evidence="7">CIP111803</strain>
    </source>
</reference>
<evidence type="ECO:0000313" key="7">
    <source>
        <dbReference type="EMBL" id="CAG7603768.1"/>
    </source>
</evidence>
<comment type="caution">
    <text evidence="7">The sequence shown here is derived from an EMBL/GenBank/DDBJ whole genome shotgun (WGS) entry which is preliminary data.</text>
</comment>
<evidence type="ECO:0000256" key="2">
    <source>
        <dbReference type="ARBA" id="ARBA00022475"/>
    </source>
</evidence>
<keyword evidence="3" id="KW-0732">Signal</keyword>
<name>A0A916JUF5_9MICO</name>
<gene>
    <name evidence="7" type="ORF">LEUCIP111803_00668</name>
</gene>
<dbReference type="AlphaFoldDB" id="A0A916JUF5"/>
<evidence type="ECO:0000256" key="3">
    <source>
        <dbReference type="ARBA" id="ARBA00022729"/>
    </source>
</evidence>
<keyword evidence="2" id="KW-1003">Cell membrane</keyword>
<dbReference type="PANTHER" id="PTHR34296:SF2">
    <property type="entry name" value="ABC TRANSPORTER GUANOSINE-BINDING PROTEIN NUPN"/>
    <property type="match status" value="1"/>
</dbReference>
<dbReference type="InterPro" id="IPR050957">
    <property type="entry name" value="BMP_lipoprotein"/>
</dbReference>
<organism evidence="7 8">
    <name type="scientific">Leucobacter soli</name>
    <dbReference type="NCBI Taxonomy" id="2812850"/>
    <lineage>
        <taxon>Bacteria</taxon>
        <taxon>Bacillati</taxon>
        <taxon>Actinomycetota</taxon>
        <taxon>Actinomycetes</taxon>
        <taxon>Micrococcales</taxon>
        <taxon>Microbacteriaceae</taxon>
        <taxon>Leucobacter</taxon>
    </lineage>
</organism>